<feature type="domain" description="PTS EIIB type-2" evidence="7">
    <location>
        <begin position="410"/>
        <end position="499"/>
    </location>
</feature>
<dbReference type="SUPFAM" id="SSF55804">
    <property type="entry name" value="Phoshotransferase/anion transport protein"/>
    <property type="match status" value="1"/>
</dbReference>
<evidence type="ECO:0000259" key="6">
    <source>
        <dbReference type="PROSITE" id="PS51094"/>
    </source>
</evidence>
<keyword evidence="4" id="KW-0238">DNA-binding</keyword>
<keyword evidence="10" id="KW-1185">Reference proteome</keyword>
<evidence type="ECO:0000256" key="3">
    <source>
        <dbReference type="ARBA" id="ARBA00023015"/>
    </source>
</evidence>
<gene>
    <name evidence="9" type="ORF">BCR26_16065</name>
</gene>
<comment type="caution">
    <text evidence="9">The sequence shown here is derived from an EMBL/GenBank/DDBJ whole genome shotgun (WGS) entry which is preliminary data.</text>
</comment>
<dbReference type="InterPro" id="IPR011608">
    <property type="entry name" value="PRD"/>
</dbReference>
<evidence type="ECO:0000313" key="9">
    <source>
        <dbReference type="EMBL" id="OEH81634.1"/>
    </source>
</evidence>
<evidence type="ECO:0000313" key="10">
    <source>
        <dbReference type="Proteomes" id="UP000095256"/>
    </source>
</evidence>
<dbReference type="PROSITE" id="PS51372">
    <property type="entry name" value="PRD_2"/>
    <property type="match status" value="2"/>
</dbReference>
<evidence type="ECO:0000256" key="4">
    <source>
        <dbReference type="ARBA" id="ARBA00023125"/>
    </source>
</evidence>
<dbReference type="InterPro" id="IPR036388">
    <property type="entry name" value="WH-like_DNA-bd_sf"/>
</dbReference>
<keyword evidence="5" id="KW-0804">Transcription</keyword>
<sequence length="721" mass="83108">MNRRINKIILDILHDKKNTLQGYAQLFKVSEQTIRNDIKEINDHFREHNQAQIVLNEAGLLMMTSKVDLKETLKAYASFQNYNLSQDERRTILALLLITLNDYVTTYFLSEYVLVSRNTLVSDVEELKVWFNRNGLMLESYIGKGYLIKGDEIKIRKAMLKLIIYNGLFDQEYEYAFGMENNIFQNLLLDIIDKSTIYQSIKKIILTAERQCNLQLSDFSYQEVSCYLLIMIERIRMGKVIEVSPQLNNLKDSSKFLFSKEIVNFVEKKYDLNVSSGEMLSLTSILRSKSYIKNNARKIDSIEIQILINEFIFNISKELRIKYYLNSDLFELLENHLKLLIYRIKQKSSVKNALFEEVYASYQEIFPIVKENLVKIESFLDVEISEDEVSFIVMYIMAILENNTSTQPPIRVRLICNSGRGTAQLLKAKLNSTFPQVEIISVDSSHVLQQLNPETQDLIISTVPIKTEASNFVLVHPILTEKDIVELQKAIYQTKLKRLSVSQKVTKQINREQALYQNYRTVINKYIDEEHRNAVFSELEELHSLYSNQEIASECPKEVERLSEILTIERIDLHCSANSWQEAVKSAGALLHKSRLITGQYIQAMINVVEVNDSYVVISPGIAIPHAEASDGALKTGASFIRLNEPVCFNHKKNDPVKYVIAFSIAEGTGIGSCLYYFTEILATEAFISTMNRCESELEMLVELKKMEDKVMGLSYEKNIM</sequence>
<protein>
    <recommendedName>
        <fullName evidence="11">PTS system EIIA component</fullName>
    </recommendedName>
</protein>
<dbReference type="InterPro" id="IPR036095">
    <property type="entry name" value="PTS_EIIB-like_sf"/>
</dbReference>
<dbReference type="InterPro" id="IPR001034">
    <property type="entry name" value="DeoR_HTH"/>
</dbReference>
<dbReference type="CDD" id="cd05568">
    <property type="entry name" value="PTS_IIB_bgl_like"/>
    <property type="match status" value="1"/>
</dbReference>
<keyword evidence="2" id="KW-0677">Repeat</keyword>
<dbReference type="Pfam" id="PF00874">
    <property type="entry name" value="PRD"/>
    <property type="match status" value="2"/>
</dbReference>
<reference evidence="9 10" key="1">
    <citation type="submission" date="2016-09" db="EMBL/GenBank/DDBJ databases">
        <authorList>
            <person name="Capua I."/>
            <person name="De Benedictis P."/>
            <person name="Joannis T."/>
            <person name="Lombin L.H."/>
            <person name="Cattoli G."/>
        </authorList>
    </citation>
    <scope>NUCLEOTIDE SEQUENCE [LARGE SCALE GENOMIC DNA]</scope>
    <source>
        <strain evidence="9 10">LMG 25899</strain>
    </source>
</reference>
<dbReference type="Proteomes" id="UP000095256">
    <property type="component" value="Unassembled WGS sequence"/>
</dbReference>
<dbReference type="PROSITE" id="PS00894">
    <property type="entry name" value="HTH_DEOR_1"/>
    <property type="match status" value="1"/>
</dbReference>
<dbReference type="Gene3D" id="1.10.1790.10">
    <property type="entry name" value="PRD domain"/>
    <property type="match status" value="2"/>
</dbReference>
<dbReference type="STRING" id="762845.BCR26_16065"/>
<keyword evidence="3" id="KW-0805">Transcription regulation</keyword>
<evidence type="ECO:0000259" key="8">
    <source>
        <dbReference type="PROSITE" id="PS51372"/>
    </source>
</evidence>
<proteinExistence type="predicted"/>
<dbReference type="Pfam" id="PF08220">
    <property type="entry name" value="HTH_DeoR"/>
    <property type="match status" value="1"/>
</dbReference>
<dbReference type="Pfam" id="PF00359">
    <property type="entry name" value="PTS_EIIA_2"/>
    <property type="match status" value="1"/>
</dbReference>
<dbReference type="PANTHER" id="PTHR30185">
    <property type="entry name" value="CRYPTIC BETA-GLUCOSIDE BGL OPERON ANTITERMINATOR"/>
    <property type="match status" value="1"/>
</dbReference>
<accession>A0A1E5KUT6</accession>
<evidence type="ECO:0000256" key="2">
    <source>
        <dbReference type="ARBA" id="ARBA00022737"/>
    </source>
</evidence>
<dbReference type="InterPro" id="IPR013011">
    <property type="entry name" value="PTS_EIIB_2"/>
</dbReference>
<dbReference type="PROSITE" id="PS51099">
    <property type="entry name" value="PTS_EIIB_TYPE_2"/>
    <property type="match status" value="1"/>
</dbReference>
<keyword evidence="1" id="KW-0808">Transferase</keyword>
<evidence type="ECO:0000256" key="5">
    <source>
        <dbReference type="ARBA" id="ARBA00023163"/>
    </source>
</evidence>
<dbReference type="InterPro" id="IPR018356">
    <property type="entry name" value="Tscrpt_reg_HTH_DeoR_CS"/>
</dbReference>
<dbReference type="Gene3D" id="1.10.10.10">
    <property type="entry name" value="Winged helix-like DNA-binding domain superfamily/Winged helix DNA-binding domain"/>
    <property type="match status" value="1"/>
</dbReference>
<dbReference type="RefSeq" id="WP_069699388.1">
    <property type="nucleotide sequence ID" value="NZ_JAGGMA010000047.1"/>
</dbReference>
<dbReference type="SUPFAM" id="SSF63520">
    <property type="entry name" value="PTS-regulatory domain, PRD"/>
    <property type="match status" value="2"/>
</dbReference>
<dbReference type="InterPro" id="IPR016152">
    <property type="entry name" value="PTrfase/Anion_transptr"/>
</dbReference>
<feature type="domain" description="PTS EIIA type-2" evidence="6">
    <location>
        <begin position="564"/>
        <end position="707"/>
    </location>
</feature>
<dbReference type="InterPro" id="IPR036634">
    <property type="entry name" value="PRD_sf"/>
</dbReference>
<dbReference type="GO" id="GO:0009401">
    <property type="term" value="P:phosphoenolpyruvate-dependent sugar phosphotransferase system"/>
    <property type="evidence" value="ECO:0007669"/>
    <property type="project" value="InterPro"/>
</dbReference>
<dbReference type="InterPro" id="IPR002178">
    <property type="entry name" value="PTS_EIIA_type-2_dom"/>
</dbReference>
<evidence type="ECO:0000256" key="1">
    <source>
        <dbReference type="ARBA" id="ARBA00022679"/>
    </source>
</evidence>
<dbReference type="GO" id="GO:0003700">
    <property type="term" value="F:DNA-binding transcription factor activity"/>
    <property type="evidence" value="ECO:0007669"/>
    <property type="project" value="InterPro"/>
</dbReference>
<feature type="domain" description="PRD" evidence="8">
    <location>
        <begin position="299"/>
        <end position="406"/>
    </location>
</feature>
<dbReference type="Gene3D" id="3.40.50.2300">
    <property type="match status" value="1"/>
</dbReference>
<dbReference type="PROSITE" id="PS51094">
    <property type="entry name" value="PTS_EIIA_TYPE_2"/>
    <property type="match status" value="1"/>
</dbReference>
<dbReference type="OrthoDB" id="3175596at2"/>
<dbReference type="PANTHER" id="PTHR30185:SF18">
    <property type="entry name" value="TRANSCRIPTIONAL REGULATOR MTLR"/>
    <property type="match status" value="1"/>
</dbReference>
<dbReference type="GO" id="GO:0003677">
    <property type="term" value="F:DNA binding"/>
    <property type="evidence" value="ECO:0007669"/>
    <property type="project" value="UniProtKB-KW"/>
</dbReference>
<dbReference type="AlphaFoldDB" id="A0A1E5KUT6"/>
<dbReference type="GO" id="GO:0008982">
    <property type="term" value="F:protein-N(PI)-phosphohistidine-sugar phosphotransferase activity"/>
    <property type="evidence" value="ECO:0007669"/>
    <property type="project" value="InterPro"/>
</dbReference>
<evidence type="ECO:0008006" key="11">
    <source>
        <dbReference type="Google" id="ProtNLM"/>
    </source>
</evidence>
<organism evidence="9 10">
    <name type="scientific">Enterococcus rivorum</name>
    <dbReference type="NCBI Taxonomy" id="762845"/>
    <lineage>
        <taxon>Bacteria</taxon>
        <taxon>Bacillati</taxon>
        <taxon>Bacillota</taxon>
        <taxon>Bacilli</taxon>
        <taxon>Lactobacillales</taxon>
        <taxon>Enterococcaceae</taxon>
        <taxon>Enterococcus</taxon>
    </lineage>
</organism>
<dbReference type="InterPro" id="IPR050661">
    <property type="entry name" value="BglG_antiterminators"/>
</dbReference>
<dbReference type="EMBL" id="MIEK01000040">
    <property type="protein sequence ID" value="OEH81634.1"/>
    <property type="molecule type" value="Genomic_DNA"/>
</dbReference>
<feature type="domain" description="PRD" evidence="8">
    <location>
        <begin position="192"/>
        <end position="296"/>
    </location>
</feature>
<evidence type="ECO:0000259" key="7">
    <source>
        <dbReference type="PROSITE" id="PS51099"/>
    </source>
</evidence>
<dbReference type="SUPFAM" id="SSF52794">
    <property type="entry name" value="PTS system IIB component-like"/>
    <property type="match status" value="1"/>
</dbReference>
<name>A0A1E5KUT6_9ENTE</name>
<dbReference type="Gene3D" id="3.40.930.10">
    <property type="entry name" value="Mannitol-specific EII, Chain A"/>
    <property type="match status" value="1"/>
</dbReference>